<dbReference type="Proteomes" id="UP000198386">
    <property type="component" value="Unassembled WGS sequence"/>
</dbReference>
<organism evidence="1 2">
    <name type="scientific">Geodermatophilus saharensis</name>
    <dbReference type="NCBI Taxonomy" id="1137994"/>
    <lineage>
        <taxon>Bacteria</taxon>
        <taxon>Bacillati</taxon>
        <taxon>Actinomycetota</taxon>
        <taxon>Actinomycetes</taxon>
        <taxon>Geodermatophilales</taxon>
        <taxon>Geodermatophilaceae</taxon>
        <taxon>Geodermatophilus</taxon>
    </lineage>
</organism>
<dbReference type="Pfam" id="PF21863">
    <property type="entry name" value="HTH_67"/>
    <property type="match status" value="1"/>
</dbReference>
<dbReference type="RefSeq" id="WP_176450021.1">
    <property type="nucleotide sequence ID" value="NZ_FZOH01000005.1"/>
</dbReference>
<evidence type="ECO:0000313" key="2">
    <source>
        <dbReference type="Proteomes" id="UP000198386"/>
    </source>
</evidence>
<name>A0A239FEX1_9ACTN</name>
<dbReference type="AlphaFoldDB" id="A0A239FEX1"/>
<protein>
    <recommendedName>
        <fullName evidence="3">SalK</fullName>
    </recommendedName>
</protein>
<evidence type="ECO:0008006" key="3">
    <source>
        <dbReference type="Google" id="ProtNLM"/>
    </source>
</evidence>
<reference evidence="2" key="1">
    <citation type="submission" date="2017-06" db="EMBL/GenBank/DDBJ databases">
        <authorList>
            <person name="Varghese N."/>
            <person name="Submissions S."/>
        </authorList>
    </citation>
    <scope>NUCLEOTIDE SEQUENCE [LARGE SCALE GENOMIC DNA]</scope>
    <source>
        <strain evidence="2">DSM 45423</strain>
    </source>
</reference>
<accession>A0A239FEX1</accession>
<keyword evidence="2" id="KW-1185">Reference proteome</keyword>
<dbReference type="NCBIfam" id="NF047719">
    <property type="entry name" value="SCO6745_fam_HTH"/>
    <property type="match status" value="1"/>
</dbReference>
<gene>
    <name evidence="1" type="ORF">SAMN04488107_2992</name>
</gene>
<dbReference type="EMBL" id="FZOH01000005">
    <property type="protein sequence ID" value="SNS55466.1"/>
    <property type="molecule type" value="Genomic_DNA"/>
</dbReference>
<dbReference type="InterPro" id="IPR054058">
    <property type="entry name" value="HTH_67"/>
</dbReference>
<proteinExistence type="predicted"/>
<sequence length="294" mass="30807">MVSADATAPALDPAVVGRAYRSLAPLHDHVYFVPETEQHLTAVGLRPGRMVYFAGRAAPMGAVGPGVVTATFSNFSPAIVARHVPRAWTLATPEQVVAARLTAARASLTRLLGGEEAAAAPEVAELADLLAEACSVLPAEGRPLYAGHADLPWPEDPVGRLWHAATLLREWRGDGHVAVLVRADLSGLEALLTHTATGRGFSPAAAKATRGWTDEEWDAGLARLAARGLLDGEQLTDAGRRLRADVEAETDALSTAPWAHLGPERTGRVVELGKRLSTAVVGNGAYPSGVLAGR</sequence>
<evidence type="ECO:0000313" key="1">
    <source>
        <dbReference type="EMBL" id="SNS55466.1"/>
    </source>
</evidence>